<dbReference type="GO" id="GO:0003677">
    <property type="term" value="F:DNA binding"/>
    <property type="evidence" value="ECO:0007669"/>
    <property type="project" value="UniProtKB-KW"/>
</dbReference>
<dbReference type="GO" id="GO:0005524">
    <property type="term" value="F:ATP binding"/>
    <property type="evidence" value="ECO:0007669"/>
    <property type="project" value="UniProtKB-KW"/>
</dbReference>
<dbReference type="PROSITE" id="PS51194">
    <property type="entry name" value="HELICASE_CTER"/>
    <property type="match status" value="1"/>
</dbReference>
<comment type="similarity">
    <text evidence="9">Belongs to the Lhr helicase family. Lhr-Core subfamily.</text>
</comment>
<dbReference type="InterPro" id="IPR017170">
    <property type="entry name" value="Lhr-like"/>
</dbReference>
<organism evidence="13 14">
    <name type="scientific">Hansschlegelia zhihuaiae</name>
    <dbReference type="NCBI Taxonomy" id="405005"/>
    <lineage>
        <taxon>Bacteria</taxon>
        <taxon>Pseudomonadati</taxon>
        <taxon>Pseudomonadota</taxon>
        <taxon>Alphaproteobacteria</taxon>
        <taxon>Hyphomicrobiales</taxon>
        <taxon>Methylopilaceae</taxon>
        <taxon>Hansschlegelia</taxon>
    </lineage>
</organism>
<protein>
    <submittedName>
        <fullName evidence="13">Ligase-associated DNA damage response DEXH box helicase</fullName>
    </submittedName>
</protein>
<feature type="domain" description="Helicase C-terminal" evidence="12">
    <location>
        <begin position="251"/>
        <end position="404"/>
    </location>
</feature>
<dbReference type="PANTHER" id="PTHR47962">
    <property type="entry name" value="ATP-DEPENDENT HELICASE LHR-RELATED-RELATED"/>
    <property type="match status" value="1"/>
</dbReference>
<keyword evidence="4" id="KW-0347">Helicase</keyword>
<evidence type="ECO:0000256" key="5">
    <source>
        <dbReference type="ARBA" id="ARBA00022840"/>
    </source>
</evidence>
<dbReference type="Pfam" id="PF08494">
    <property type="entry name" value="DEAD_assoc"/>
    <property type="match status" value="1"/>
</dbReference>
<dbReference type="NCBIfam" id="TIGR04121">
    <property type="entry name" value="DEXH_lig_assoc"/>
    <property type="match status" value="1"/>
</dbReference>
<dbReference type="RefSeq" id="WP_128775698.1">
    <property type="nucleotide sequence ID" value="NZ_RYFI01000001.1"/>
</dbReference>
<dbReference type="GO" id="GO:0006281">
    <property type="term" value="P:DNA repair"/>
    <property type="evidence" value="ECO:0007669"/>
    <property type="project" value="UniProtKB-KW"/>
</dbReference>
<dbReference type="PROSITE" id="PS51192">
    <property type="entry name" value="HELICASE_ATP_BIND_1"/>
    <property type="match status" value="1"/>
</dbReference>
<name>A0A4Q0MQL9_9HYPH</name>
<evidence type="ECO:0000256" key="9">
    <source>
        <dbReference type="ARBA" id="ARBA00093467"/>
    </source>
</evidence>
<dbReference type="SMART" id="SM00487">
    <property type="entry name" value="DEXDc"/>
    <property type="match status" value="1"/>
</dbReference>
<dbReference type="PIRSF" id="PIRSF037307">
    <property type="entry name" value="Lhr-like_helic_prd"/>
    <property type="match status" value="1"/>
</dbReference>
<evidence type="ECO:0000256" key="6">
    <source>
        <dbReference type="ARBA" id="ARBA00023125"/>
    </source>
</evidence>
<keyword evidence="13" id="KW-0436">Ligase</keyword>
<dbReference type="InterPro" id="IPR013701">
    <property type="entry name" value="Lhr-like_DEAD/DEAH_assoc"/>
</dbReference>
<dbReference type="Pfam" id="PF00270">
    <property type="entry name" value="DEAD"/>
    <property type="match status" value="1"/>
</dbReference>
<dbReference type="Gene3D" id="3.40.50.300">
    <property type="entry name" value="P-loop containing nucleotide triphosphate hydrolases"/>
    <property type="match status" value="2"/>
</dbReference>
<reference evidence="13 14" key="1">
    <citation type="submission" date="2018-12" db="EMBL/GenBank/DDBJ databases">
        <title>bacterium Hansschlegelia zhihuaiae S113.</title>
        <authorList>
            <person name="He J."/>
        </authorList>
    </citation>
    <scope>NUCLEOTIDE SEQUENCE [LARGE SCALE GENOMIC DNA]</scope>
    <source>
        <strain evidence="13 14">S 113</strain>
    </source>
</reference>
<evidence type="ECO:0000259" key="12">
    <source>
        <dbReference type="PROSITE" id="PS51194"/>
    </source>
</evidence>
<keyword evidence="5" id="KW-0067">ATP-binding</keyword>
<dbReference type="InterPro" id="IPR052511">
    <property type="entry name" value="ATP-dep_Helicase"/>
</dbReference>
<dbReference type="Pfam" id="PF19306">
    <property type="entry name" value="WHD_Lhr"/>
    <property type="match status" value="1"/>
</dbReference>
<accession>A0A4Q0MQL9</accession>
<dbReference type="CDD" id="cd18796">
    <property type="entry name" value="SF2_C_LHR"/>
    <property type="match status" value="1"/>
</dbReference>
<dbReference type="AlphaFoldDB" id="A0A4Q0MQL9"/>
<evidence type="ECO:0000256" key="7">
    <source>
        <dbReference type="ARBA" id="ARBA00023204"/>
    </source>
</evidence>
<dbReference type="GO" id="GO:0004386">
    <property type="term" value="F:helicase activity"/>
    <property type="evidence" value="ECO:0007669"/>
    <property type="project" value="UniProtKB-KW"/>
</dbReference>
<keyword evidence="8" id="KW-0413">Isomerase</keyword>
<dbReference type="Proteomes" id="UP000289708">
    <property type="component" value="Unassembled WGS sequence"/>
</dbReference>
<evidence type="ECO:0000256" key="2">
    <source>
        <dbReference type="ARBA" id="ARBA00022763"/>
    </source>
</evidence>
<feature type="domain" description="Helicase ATP-binding" evidence="11">
    <location>
        <begin position="36"/>
        <end position="217"/>
    </location>
</feature>
<sequence>MSARCRSDAAAILPDRFLRWFADRGWTPRAHQLELMAHARAGRDALLIAPTGAGKTLAGFLPSLVELAEGSQSENAGLHTLYVSPLKALAVDVARNLTTPVSEMGLPISIEGRTGDTPPSRRKRQKQRPPDMLLTTPEQLALLIGDPGAVRLFETVRRIVVDELHALAPTKRGDQLALALARVKAIAPELTTVGLSATVKTPAELQRWLSDPRSRRGPAELVQIAGGAAPDITVHETDERLPWSGHGGRHAILEIYEQIRRHKTTLVFANTRAQAELTFQALWEVNDDTLPIALHHGSLDVGQRRKVEAAMAEGRLKAIVCTSTLDLGIDWGDVDLVVQMGSPKGSSRLLQRTGRANHRLDEPSKSILVPANRFEVIECQAAREAALAGEQDADAVKPGGLDVLAQHVLGVACGGPFDEDALYEEVVSTAPYETLDRETFSDVVQFVATGGYALKSYERFAKIRKTKDGLWRVANPATAQRWRMNVGTIIEATSLKVRLGRVRRTAAGGVGPAGFGGRVIGEIEEYFVETMTPGDTFMFGGEILKYEALIETELYVSRSSSEAPKVPTYVGGRMPLTTDVAARVRAMLDDRESWPRLPTQVREWLSYQQERSIIPNRNRLLVETFPRAGKHFLVAYPFEGRLAHQTLGMLLTRRLERAHARPLGFVASDYALAIWGLGDVSAMIDGGLLSLDQLFDEDMLGDDLEAWMAESALMKRTFRNCAIIAGLIERNVIGANRKTGRQVTMSTDLIYDVLRRHEPNHVLLRAARADASRGLIDLWRVADFLKRVKDHIEHRPLDRVSPLAVPILLEVGREPVYGAAQDALLREAAETLVEEAMGPEAAAKAQDRGPPSFLRAL</sequence>
<keyword evidence="14" id="KW-1185">Reference proteome</keyword>
<keyword evidence="3" id="KW-0378">Hydrolase</keyword>
<dbReference type="InterPro" id="IPR014001">
    <property type="entry name" value="Helicase_ATP-bd"/>
</dbReference>
<evidence type="ECO:0000256" key="8">
    <source>
        <dbReference type="ARBA" id="ARBA00023235"/>
    </source>
</evidence>
<evidence type="ECO:0000256" key="10">
    <source>
        <dbReference type="SAM" id="MobiDB-lite"/>
    </source>
</evidence>
<evidence type="ECO:0000313" key="13">
    <source>
        <dbReference type="EMBL" id="RXF75519.1"/>
    </source>
</evidence>
<keyword evidence="1" id="KW-0547">Nucleotide-binding</keyword>
<dbReference type="SUPFAM" id="SSF52540">
    <property type="entry name" value="P-loop containing nucleoside triphosphate hydrolases"/>
    <property type="match status" value="1"/>
</dbReference>
<evidence type="ECO:0000256" key="4">
    <source>
        <dbReference type="ARBA" id="ARBA00022806"/>
    </source>
</evidence>
<keyword evidence="2" id="KW-0227">DNA damage</keyword>
<evidence type="ECO:0000259" key="11">
    <source>
        <dbReference type="PROSITE" id="PS51192"/>
    </source>
</evidence>
<feature type="region of interest" description="Disordered" evidence="10">
    <location>
        <begin position="106"/>
        <end position="132"/>
    </location>
</feature>
<dbReference type="PANTHER" id="PTHR47962:SF3">
    <property type="entry name" value="LARGE ATP-DEPENDENT HELICASE-RELATED PROTEIN"/>
    <property type="match status" value="1"/>
</dbReference>
<dbReference type="InterPro" id="IPR045628">
    <property type="entry name" value="Lhr_WH_dom"/>
</dbReference>
<evidence type="ECO:0000256" key="1">
    <source>
        <dbReference type="ARBA" id="ARBA00022741"/>
    </source>
</evidence>
<keyword evidence="7" id="KW-0234">DNA repair</keyword>
<dbReference type="GO" id="GO:0016887">
    <property type="term" value="F:ATP hydrolysis activity"/>
    <property type="evidence" value="ECO:0007669"/>
    <property type="project" value="TreeGrafter"/>
</dbReference>
<dbReference type="Pfam" id="PF00271">
    <property type="entry name" value="Helicase_C"/>
    <property type="match status" value="1"/>
</dbReference>
<dbReference type="OrthoDB" id="9815222at2"/>
<dbReference type="EMBL" id="RYFI01000001">
    <property type="protein sequence ID" value="RXF75519.1"/>
    <property type="molecule type" value="Genomic_DNA"/>
</dbReference>
<dbReference type="InterPro" id="IPR027417">
    <property type="entry name" value="P-loop_NTPase"/>
</dbReference>
<dbReference type="GO" id="GO:0016874">
    <property type="term" value="F:ligase activity"/>
    <property type="evidence" value="ECO:0007669"/>
    <property type="project" value="UniProtKB-KW"/>
</dbReference>
<gene>
    <name evidence="13" type="ORF">EK403_01290</name>
</gene>
<evidence type="ECO:0000256" key="3">
    <source>
        <dbReference type="ARBA" id="ARBA00022801"/>
    </source>
</evidence>
<proteinExistence type="inferred from homology"/>
<dbReference type="SMART" id="SM00490">
    <property type="entry name" value="HELICc"/>
    <property type="match status" value="1"/>
</dbReference>
<dbReference type="InterPro" id="IPR011545">
    <property type="entry name" value="DEAD/DEAH_box_helicase_dom"/>
</dbReference>
<dbReference type="InterPro" id="IPR026362">
    <property type="entry name" value="DEXH_lig_assoc"/>
</dbReference>
<evidence type="ECO:0000313" key="14">
    <source>
        <dbReference type="Proteomes" id="UP000289708"/>
    </source>
</evidence>
<dbReference type="InterPro" id="IPR001650">
    <property type="entry name" value="Helicase_C-like"/>
</dbReference>
<comment type="caution">
    <text evidence="13">The sequence shown here is derived from an EMBL/GenBank/DDBJ whole genome shotgun (WGS) entry which is preliminary data.</text>
</comment>
<keyword evidence="6" id="KW-0238">DNA-binding</keyword>